<evidence type="ECO:0000313" key="1">
    <source>
        <dbReference type="EMBL" id="SCZ85055.1"/>
    </source>
</evidence>
<name>A0A1G5SCY9_9PROT</name>
<dbReference type="EMBL" id="FMWO01000040">
    <property type="protein sequence ID" value="SCZ85055.1"/>
    <property type="molecule type" value="Genomic_DNA"/>
</dbReference>
<evidence type="ECO:0000313" key="2">
    <source>
        <dbReference type="Proteomes" id="UP000198729"/>
    </source>
</evidence>
<organism evidence="1 2">
    <name type="scientific">Nitrosomonas mobilis</name>
    <dbReference type="NCBI Taxonomy" id="51642"/>
    <lineage>
        <taxon>Bacteria</taxon>
        <taxon>Pseudomonadati</taxon>
        <taxon>Pseudomonadota</taxon>
        <taxon>Betaproteobacteria</taxon>
        <taxon>Nitrosomonadales</taxon>
        <taxon>Nitrosomonadaceae</taxon>
        <taxon>Nitrosomonas</taxon>
    </lineage>
</organism>
<protein>
    <submittedName>
        <fullName evidence="1">Uncharacterized protein</fullName>
    </submittedName>
</protein>
<proteinExistence type="predicted"/>
<gene>
    <name evidence="1" type="ORF">NSMM_330075</name>
</gene>
<dbReference type="OrthoDB" id="8021017at2"/>
<keyword evidence="2" id="KW-1185">Reference proteome</keyword>
<accession>A0A1G5SCY9</accession>
<dbReference type="AlphaFoldDB" id="A0A1G5SCY9"/>
<dbReference type="Proteomes" id="UP000198729">
    <property type="component" value="Unassembled WGS sequence"/>
</dbReference>
<reference evidence="1 2" key="1">
    <citation type="submission" date="2016-10" db="EMBL/GenBank/DDBJ databases">
        <authorList>
            <person name="de Groot N.N."/>
        </authorList>
    </citation>
    <scope>NUCLEOTIDE SEQUENCE [LARGE SCALE GENOMIC DNA]</scope>
    <source>
        <strain evidence="1">1</strain>
    </source>
</reference>
<sequence>MEDLLILSKSVLESIKDTTLFYPCSGNDLLIPIEFFSPYVTDFWFVDKGYFSPRNKDTRNYGLDAPADKQEPLLRMDQRYNLLERKINGPVSCSSYDKDIDPCTLTEIYRHNPTGRIIKINRRNGYGFSAFRKEISTLGVFFYRGDSLGEGGSGNLWLLNEHINDVCLKLIDVGLIVSDGSNPGMRMRKKGIYREFWKYRETGAYSEENYDPEYLIKSMRSFNDYGGREFNCVGYAGHRYGPTMIWQVCNTLGNYDRNSSNVINELMNDLEEKNLIQQNQ</sequence>
<dbReference type="RefSeq" id="WP_090285016.1">
    <property type="nucleotide sequence ID" value="NZ_FMWO01000040.1"/>
</dbReference>